<feature type="transmembrane region" description="Helical" evidence="5">
    <location>
        <begin position="420"/>
        <end position="438"/>
    </location>
</feature>
<evidence type="ECO:0000256" key="4">
    <source>
        <dbReference type="ARBA" id="ARBA00023136"/>
    </source>
</evidence>
<dbReference type="RefSeq" id="WP_281884456.1">
    <property type="nucleotide sequence ID" value="NZ_BSDP01000001.1"/>
</dbReference>
<organism evidence="7 8">
    <name type="scientific">Agromyces rhizosphaerae</name>
    <dbReference type="NCBI Taxonomy" id="88374"/>
    <lineage>
        <taxon>Bacteria</taxon>
        <taxon>Bacillati</taxon>
        <taxon>Actinomycetota</taxon>
        <taxon>Actinomycetes</taxon>
        <taxon>Micrococcales</taxon>
        <taxon>Microbacteriaceae</taxon>
        <taxon>Agromyces</taxon>
    </lineage>
</organism>
<dbReference type="InterPro" id="IPR036259">
    <property type="entry name" value="MFS_trans_sf"/>
</dbReference>
<keyword evidence="3 5" id="KW-1133">Transmembrane helix</keyword>
<feature type="transmembrane region" description="Helical" evidence="5">
    <location>
        <begin position="209"/>
        <end position="227"/>
    </location>
</feature>
<feature type="transmembrane region" description="Helical" evidence="5">
    <location>
        <begin position="145"/>
        <end position="164"/>
    </location>
</feature>
<evidence type="ECO:0000313" key="8">
    <source>
        <dbReference type="Proteomes" id="UP001144396"/>
    </source>
</evidence>
<evidence type="ECO:0000256" key="2">
    <source>
        <dbReference type="ARBA" id="ARBA00022692"/>
    </source>
</evidence>
<feature type="transmembrane region" description="Helical" evidence="5">
    <location>
        <begin position="376"/>
        <end position="399"/>
    </location>
</feature>
<keyword evidence="8" id="KW-1185">Reference proteome</keyword>
<feature type="transmembrane region" description="Helical" evidence="5">
    <location>
        <begin position="352"/>
        <end position="370"/>
    </location>
</feature>
<feature type="transmembrane region" description="Helical" evidence="5">
    <location>
        <begin position="89"/>
        <end position="115"/>
    </location>
</feature>
<dbReference type="InterPro" id="IPR020846">
    <property type="entry name" value="MFS_dom"/>
</dbReference>
<feature type="transmembrane region" description="Helical" evidence="5">
    <location>
        <begin position="176"/>
        <end position="197"/>
    </location>
</feature>
<dbReference type="PANTHER" id="PTHR23501">
    <property type="entry name" value="MAJOR FACILITATOR SUPERFAMILY"/>
    <property type="match status" value="1"/>
</dbReference>
<feature type="transmembrane region" description="Helical" evidence="5">
    <location>
        <begin position="275"/>
        <end position="300"/>
    </location>
</feature>
<dbReference type="PANTHER" id="PTHR23501:SF197">
    <property type="entry name" value="COMD"/>
    <property type="match status" value="1"/>
</dbReference>
<evidence type="ECO:0000256" key="3">
    <source>
        <dbReference type="ARBA" id="ARBA00022989"/>
    </source>
</evidence>
<dbReference type="InterPro" id="IPR011701">
    <property type="entry name" value="MFS"/>
</dbReference>
<dbReference type="PRINTS" id="PR01035">
    <property type="entry name" value="TCRTETA"/>
</dbReference>
<dbReference type="SUPFAM" id="SSF103473">
    <property type="entry name" value="MFS general substrate transporter"/>
    <property type="match status" value="1"/>
</dbReference>
<dbReference type="Proteomes" id="UP001144396">
    <property type="component" value="Unassembled WGS sequence"/>
</dbReference>
<feature type="transmembrane region" description="Helical" evidence="5">
    <location>
        <begin position="20"/>
        <end position="39"/>
    </location>
</feature>
<feature type="transmembrane region" description="Helical" evidence="5">
    <location>
        <begin position="444"/>
        <end position="466"/>
    </location>
</feature>
<protein>
    <submittedName>
        <fullName evidence="7">MFS transporter</fullName>
    </submittedName>
</protein>
<keyword evidence="4 5" id="KW-0472">Membrane</keyword>
<feature type="transmembrane region" description="Helical" evidence="5">
    <location>
        <begin position="121"/>
        <end position="138"/>
    </location>
</feature>
<evidence type="ECO:0000256" key="5">
    <source>
        <dbReference type="SAM" id="Phobius"/>
    </source>
</evidence>
<dbReference type="InterPro" id="IPR001958">
    <property type="entry name" value="Tet-R_TetA/multi-R_MdtG-like"/>
</dbReference>
<comment type="subcellular location">
    <subcellularLocation>
        <location evidence="1">Cell membrane</location>
        <topology evidence="1">Multi-pass membrane protein</topology>
    </subcellularLocation>
</comment>
<dbReference type="PROSITE" id="PS50850">
    <property type="entry name" value="MFS"/>
    <property type="match status" value="1"/>
</dbReference>
<comment type="caution">
    <text evidence="7">The sequence shown here is derived from an EMBL/GenBank/DDBJ whole genome shotgun (WGS) entry which is preliminary data.</text>
</comment>
<proteinExistence type="predicted"/>
<dbReference type="GO" id="GO:0005886">
    <property type="term" value="C:plasma membrane"/>
    <property type="evidence" value="ECO:0007669"/>
    <property type="project" value="UniProtKB-SubCell"/>
</dbReference>
<dbReference type="Gene3D" id="1.20.1250.20">
    <property type="entry name" value="MFS general substrate transporter like domains"/>
    <property type="match status" value="2"/>
</dbReference>
<keyword evidence="2 5" id="KW-0812">Transmembrane</keyword>
<feature type="transmembrane region" description="Helical" evidence="5">
    <location>
        <begin position="320"/>
        <end position="340"/>
    </location>
</feature>
<name>A0A9W6CYS2_9MICO</name>
<evidence type="ECO:0000259" key="6">
    <source>
        <dbReference type="PROSITE" id="PS50850"/>
    </source>
</evidence>
<reference evidence="7" key="1">
    <citation type="submission" date="2022-12" db="EMBL/GenBank/DDBJ databases">
        <title>Reference genome sequencing for broad-spectrum identification of bacterial and archaeal isolates by mass spectrometry.</title>
        <authorList>
            <person name="Sekiguchi Y."/>
            <person name="Tourlousse D.M."/>
        </authorList>
    </citation>
    <scope>NUCLEOTIDE SEQUENCE</scope>
    <source>
        <strain evidence="7">14</strain>
    </source>
</reference>
<feature type="domain" description="Major facilitator superfamily (MFS) profile" evidence="6">
    <location>
        <begin position="19"/>
        <end position="471"/>
    </location>
</feature>
<evidence type="ECO:0000256" key="1">
    <source>
        <dbReference type="ARBA" id="ARBA00004651"/>
    </source>
</evidence>
<dbReference type="GO" id="GO:0022857">
    <property type="term" value="F:transmembrane transporter activity"/>
    <property type="evidence" value="ECO:0007669"/>
    <property type="project" value="InterPro"/>
</dbReference>
<gene>
    <name evidence="7" type="ORF">ARHIZOSPH14_19390</name>
</gene>
<dbReference type="AlphaFoldDB" id="A0A9W6CYS2"/>
<accession>A0A9W6CYS2</accession>
<feature type="transmembrane region" description="Helical" evidence="5">
    <location>
        <begin position="59"/>
        <end position="77"/>
    </location>
</feature>
<dbReference type="EMBL" id="BSDP01000001">
    <property type="protein sequence ID" value="GLI27697.1"/>
    <property type="molecule type" value="Genomic_DNA"/>
</dbReference>
<feature type="transmembrane region" description="Helical" evidence="5">
    <location>
        <begin position="233"/>
        <end position="254"/>
    </location>
</feature>
<evidence type="ECO:0000313" key="7">
    <source>
        <dbReference type="EMBL" id="GLI27697.1"/>
    </source>
</evidence>
<sequence>MSSNGRPDAQPTPARVGARAIVATTGLTLATLGAVLPQTMSAPVIGLTAEDYGTTAAEASWALTVVLVVAVASTPVIGRLGDAFGARLLLVLLLPVVAVGLVIAALAPTIGWLIAGRAVQGLAGGVLPLAITIVSHLFPGRHRAAAVGLVTATFATGTGFGVVVSGLLVDHIGVRALSWVPLALIAAAEVLVIAALPHIPTRHGVHIDVRSALFMSAGLAALLLALTEAPQWPLPWLSMSGCLLAGAALLVLWMRREHRSPDPMVDPRTLARRGVWATHLTALLLGATLLGCFVLLPAFAEAPADADPTTETGLGASVTVAALLLLPASLAMLAVGPLAGILRRRFDTRAPVLLGAATAALGGIVIFAATRDFAGLLVGTVLLGAGIAVSSAGMVNVLIDVVPDDEVGVTTGVNVVARQMGGALGAAGVAAALAVRGFPPDAAAFGTAFALVAALAVAGAAASLLIPRRRAR</sequence>
<dbReference type="Pfam" id="PF07690">
    <property type="entry name" value="MFS_1"/>
    <property type="match status" value="1"/>
</dbReference>